<accession>A0A183Q7F0</accession>
<proteinExistence type="predicted"/>
<gene>
    <name evidence="1" type="ORF">SMTD_LOCUS22536</name>
</gene>
<reference evidence="1 2" key="1">
    <citation type="submission" date="2018-11" db="EMBL/GenBank/DDBJ databases">
        <authorList>
            <consortium name="Pathogen Informatics"/>
        </authorList>
    </citation>
    <scope>NUCLEOTIDE SEQUENCE [LARGE SCALE GENOMIC DNA]</scope>
    <source>
        <strain>Denwood</strain>
        <strain evidence="2">Zambia</strain>
    </source>
</reference>
<evidence type="ECO:0000313" key="1">
    <source>
        <dbReference type="EMBL" id="VDP87566.1"/>
    </source>
</evidence>
<dbReference type="EMBL" id="UZAL01052083">
    <property type="protein sequence ID" value="VDP87566.1"/>
    <property type="molecule type" value="Genomic_DNA"/>
</dbReference>
<keyword evidence="2" id="KW-1185">Reference proteome</keyword>
<dbReference type="AlphaFoldDB" id="A0A183Q7F0"/>
<protein>
    <submittedName>
        <fullName evidence="1">Uncharacterized protein</fullName>
    </submittedName>
</protein>
<name>A0A183Q7F0_9TREM</name>
<dbReference type="Proteomes" id="UP000269396">
    <property type="component" value="Unassembled WGS sequence"/>
</dbReference>
<evidence type="ECO:0000313" key="2">
    <source>
        <dbReference type="Proteomes" id="UP000269396"/>
    </source>
</evidence>
<organism evidence="1 2">
    <name type="scientific">Schistosoma mattheei</name>
    <dbReference type="NCBI Taxonomy" id="31246"/>
    <lineage>
        <taxon>Eukaryota</taxon>
        <taxon>Metazoa</taxon>
        <taxon>Spiralia</taxon>
        <taxon>Lophotrochozoa</taxon>
        <taxon>Platyhelminthes</taxon>
        <taxon>Trematoda</taxon>
        <taxon>Digenea</taxon>
        <taxon>Strigeidida</taxon>
        <taxon>Schistosomatoidea</taxon>
        <taxon>Schistosomatidae</taxon>
        <taxon>Schistosoma</taxon>
    </lineage>
</organism>
<sequence>MEDLASTAKKLQEKKISDKQLCAKKLTAKYSKPERLVKDKEGKSITVIQGQSYVWVEHFQELMKRQAPLNPPWIKETRMVIRQIKSGKAA</sequence>